<dbReference type="RefSeq" id="WP_015906582.1">
    <property type="nucleotide sequence ID" value="NC_012108.1"/>
</dbReference>
<dbReference type="Proteomes" id="UP000000442">
    <property type="component" value="Chromosome"/>
</dbReference>
<sequence length="263" mass="27655">MEQIIVGALIFVVAVLMTMVGKGGGNFYVVILVMAGIPMHQAATTGQFILFAASIAAMVVFQKNKSVSWSLALLIGSTTSLAALGGGYFSHLFSGFTLKLIFAFMLFAAGAVMLVPVKKENKGSLEDRFGIIKIKSNNQIYGVNLWIAIPVTILTGFGSGMVGVSGGSFLVPLMVIACSIPMHTAVGTASTLIAATAFMGFFGHAVQGDFNPAWAIFLAVITIAGGVIGGKFALKTKPKSLKKLFAYTNWLAAVFMVINAFHV</sequence>
<dbReference type="InterPro" id="IPR002781">
    <property type="entry name" value="TM_pro_TauE-like"/>
</dbReference>
<comment type="subcellular location">
    <subcellularLocation>
        <location evidence="5">Cell membrane</location>
        <topology evidence="5">Multi-pass membrane protein</topology>
    </subcellularLocation>
    <subcellularLocation>
        <location evidence="1">Membrane</location>
        <topology evidence="1">Multi-pass membrane protein</topology>
    </subcellularLocation>
</comment>
<keyword evidence="2 5" id="KW-0812">Transmembrane</keyword>
<dbReference type="PANTHER" id="PTHR43701:SF2">
    <property type="entry name" value="MEMBRANE TRANSPORTER PROTEIN YJNA-RELATED"/>
    <property type="match status" value="1"/>
</dbReference>
<feature type="transmembrane region" description="Helical" evidence="5">
    <location>
        <begin position="212"/>
        <end position="232"/>
    </location>
</feature>
<organism evidence="6 7">
    <name type="scientific">Desulforapulum autotrophicum (strain ATCC 43914 / DSM 3382 / VKM B-1955 / HRM2)</name>
    <name type="common">Desulfobacterium autotrophicum</name>
    <dbReference type="NCBI Taxonomy" id="177437"/>
    <lineage>
        <taxon>Bacteria</taxon>
        <taxon>Pseudomonadati</taxon>
        <taxon>Thermodesulfobacteriota</taxon>
        <taxon>Desulfobacteria</taxon>
        <taxon>Desulfobacterales</taxon>
        <taxon>Desulfobacteraceae</taxon>
        <taxon>Desulforapulum</taxon>
    </lineage>
</organism>
<proteinExistence type="inferred from homology"/>
<feature type="transmembrane region" description="Helical" evidence="5">
    <location>
        <begin position="67"/>
        <end position="89"/>
    </location>
</feature>
<comment type="similarity">
    <text evidence="5">Belongs to the 4-toluene sulfonate uptake permease (TSUP) (TC 2.A.102) family.</text>
</comment>
<dbReference type="HOGENOM" id="CLU_045498_5_4_7"/>
<evidence type="ECO:0000256" key="3">
    <source>
        <dbReference type="ARBA" id="ARBA00022989"/>
    </source>
</evidence>
<dbReference type="AlphaFoldDB" id="C0QID0"/>
<dbReference type="eggNOG" id="COG0730">
    <property type="taxonomic scope" value="Bacteria"/>
</dbReference>
<name>C0QID0_DESAH</name>
<feature type="transmembrane region" description="Helical" evidence="5">
    <location>
        <begin position="145"/>
        <end position="173"/>
    </location>
</feature>
<dbReference type="PANTHER" id="PTHR43701">
    <property type="entry name" value="MEMBRANE TRANSPORTER PROTEIN MJ0441-RELATED"/>
    <property type="match status" value="1"/>
</dbReference>
<feature type="transmembrane region" description="Helical" evidence="5">
    <location>
        <begin position="244"/>
        <end position="262"/>
    </location>
</feature>
<dbReference type="GO" id="GO:0005886">
    <property type="term" value="C:plasma membrane"/>
    <property type="evidence" value="ECO:0007669"/>
    <property type="project" value="UniProtKB-SubCell"/>
</dbReference>
<gene>
    <name evidence="6" type="ordered locus">HRM2_48260</name>
</gene>
<keyword evidence="3 5" id="KW-1133">Transmembrane helix</keyword>
<keyword evidence="7" id="KW-1185">Reference proteome</keyword>
<feature type="transmembrane region" description="Helical" evidence="5">
    <location>
        <begin position="96"/>
        <end position="117"/>
    </location>
</feature>
<protein>
    <recommendedName>
        <fullName evidence="5">Probable membrane transporter protein</fullName>
    </recommendedName>
</protein>
<evidence type="ECO:0000313" key="7">
    <source>
        <dbReference type="Proteomes" id="UP000000442"/>
    </source>
</evidence>
<evidence type="ECO:0000313" key="6">
    <source>
        <dbReference type="EMBL" id="ACN17874.1"/>
    </source>
</evidence>
<evidence type="ECO:0000256" key="4">
    <source>
        <dbReference type="ARBA" id="ARBA00023136"/>
    </source>
</evidence>
<dbReference type="InterPro" id="IPR051598">
    <property type="entry name" value="TSUP/Inactive_protease-like"/>
</dbReference>
<dbReference type="Pfam" id="PF01925">
    <property type="entry name" value="TauE"/>
    <property type="match status" value="1"/>
</dbReference>
<reference evidence="6 7" key="1">
    <citation type="journal article" date="2009" name="Environ. Microbiol.">
        <title>Genome sequence of Desulfobacterium autotrophicum HRM2, a marine sulfate reducer oxidizing organic carbon completely to carbon dioxide.</title>
        <authorList>
            <person name="Strittmatter A.W."/>
            <person name="Liesegang H."/>
            <person name="Rabus R."/>
            <person name="Decker I."/>
            <person name="Amann J."/>
            <person name="Andres S."/>
            <person name="Henne A."/>
            <person name="Fricke W.F."/>
            <person name="Martinez-Arias R."/>
            <person name="Bartels D."/>
            <person name="Goesmann A."/>
            <person name="Krause L."/>
            <person name="Puehler A."/>
            <person name="Klenk H.P."/>
            <person name="Richter M."/>
            <person name="Schuler M."/>
            <person name="Gloeckner F.O."/>
            <person name="Meyerdierks A."/>
            <person name="Gottschalk G."/>
            <person name="Amann R."/>
        </authorList>
    </citation>
    <scope>NUCLEOTIDE SEQUENCE [LARGE SCALE GENOMIC DNA]</scope>
    <source>
        <strain evidence="7">ATCC 43914 / DSM 3382 / HRM2</strain>
    </source>
</reference>
<evidence type="ECO:0000256" key="1">
    <source>
        <dbReference type="ARBA" id="ARBA00004141"/>
    </source>
</evidence>
<feature type="transmembrane region" description="Helical" evidence="5">
    <location>
        <begin position="42"/>
        <end position="61"/>
    </location>
</feature>
<keyword evidence="4 5" id="KW-0472">Membrane</keyword>
<feature type="transmembrane region" description="Helical" evidence="5">
    <location>
        <begin position="185"/>
        <end position="206"/>
    </location>
</feature>
<evidence type="ECO:0000256" key="2">
    <source>
        <dbReference type="ARBA" id="ARBA00022692"/>
    </source>
</evidence>
<accession>C0QID0</accession>
<dbReference type="EMBL" id="CP001087">
    <property type="protein sequence ID" value="ACN17874.1"/>
    <property type="molecule type" value="Genomic_DNA"/>
</dbReference>
<dbReference type="STRING" id="177437.HRM2_48260"/>
<dbReference type="OrthoDB" id="9780109at2"/>
<feature type="transmembrane region" description="Helical" evidence="5">
    <location>
        <begin position="6"/>
        <end position="35"/>
    </location>
</feature>
<evidence type="ECO:0000256" key="5">
    <source>
        <dbReference type="RuleBase" id="RU363041"/>
    </source>
</evidence>
<dbReference type="KEGG" id="dat:HRM2_48260"/>
<keyword evidence="5" id="KW-1003">Cell membrane</keyword>